<dbReference type="Proteomes" id="UP000237271">
    <property type="component" value="Unassembled WGS sequence"/>
</dbReference>
<feature type="compositionally biased region" description="Low complexity" evidence="1">
    <location>
        <begin position="15"/>
        <end position="24"/>
    </location>
</feature>
<evidence type="ECO:0000313" key="2">
    <source>
        <dbReference type="EMBL" id="POM79446.1"/>
    </source>
</evidence>
<dbReference type="GO" id="GO:0003964">
    <property type="term" value="F:RNA-directed DNA polymerase activity"/>
    <property type="evidence" value="ECO:0007669"/>
    <property type="project" value="UniProtKB-KW"/>
</dbReference>
<dbReference type="EMBL" id="NCKW01001544">
    <property type="protein sequence ID" value="POM79446.1"/>
    <property type="molecule type" value="Genomic_DNA"/>
</dbReference>
<feature type="compositionally biased region" description="Basic and acidic residues" evidence="1">
    <location>
        <begin position="25"/>
        <end position="37"/>
    </location>
</feature>
<feature type="non-terminal residue" evidence="2">
    <location>
        <position position="129"/>
    </location>
</feature>
<dbReference type="OrthoDB" id="129593at2759"/>
<keyword evidence="2" id="KW-0548">Nucleotidyltransferase</keyword>
<protein>
    <submittedName>
        <fullName evidence="2">Reverse transcriptase</fullName>
    </submittedName>
</protein>
<gene>
    <name evidence="2" type="ORF">PHPALM_2886</name>
</gene>
<evidence type="ECO:0000313" key="3">
    <source>
        <dbReference type="Proteomes" id="UP000237271"/>
    </source>
</evidence>
<keyword evidence="2" id="KW-0695">RNA-directed DNA polymerase</keyword>
<dbReference type="AlphaFoldDB" id="A0A2P4YNU1"/>
<sequence>MTEDQPSARIDPQDRIPIQPIEIEVTNHDVDQAKTDDLDPVIGGSAERDLSERLSAPIQEAPLEDRNNSPDPEPDPEVHYHQGNDLYAENVDQEMAILPEINSTTDEVKIEDIQVGDPGIQTTAEIERL</sequence>
<comment type="caution">
    <text evidence="2">The sequence shown here is derived from an EMBL/GenBank/DDBJ whole genome shotgun (WGS) entry which is preliminary data.</text>
</comment>
<keyword evidence="2" id="KW-0808">Transferase</keyword>
<name>A0A2P4YNU1_9STRA</name>
<keyword evidence="3" id="KW-1185">Reference proteome</keyword>
<accession>A0A2P4YNU1</accession>
<reference evidence="2 3" key="1">
    <citation type="journal article" date="2017" name="Genome Biol. Evol.">
        <title>Phytophthora megakarya and P. palmivora, closely related causal agents of cacao black pod rot, underwent increases in genome sizes and gene numbers by different mechanisms.</title>
        <authorList>
            <person name="Ali S.S."/>
            <person name="Shao J."/>
            <person name="Lary D.J."/>
            <person name="Kronmiller B."/>
            <person name="Shen D."/>
            <person name="Strem M.D."/>
            <person name="Amoako-Attah I."/>
            <person name="Akrofi A.Y."/>
            <person name="Begoude B.A."/>
            <person name="Ten Hoopen G.M."/>
            <person name="Coulibaly K."/>
            <person name="Kebe B.I."/>
            <person name="Melnick R.L."/>
            <person name="Guiltinan M.J."/>
            <person name="Tyler B.M."/>
            <person name="Meinhardt L.W."/>
            <person name="Bailey B.A."/>
        </authorList>
    </citation>
    <scope>NUCLEOTIDE SEQUENCE [LARGE SCALE GENOMIC DNA]</scope>
    <source>
        <strain evidence="3">sbr112.9</strain>
    </source>
</reference>
<evidence type="ECO:0000256" key="1">
    <source>
        <dbReference type="SAM" id="MobiDB-lite"/>
    </source>
</evidence>
<proteinExistence type="predicted"/>
<organism evidence="2 3">
    <name type="scientific">Phytophthora palmivora</name>
    <dbReference type="NCBI Taxonomy" id="4796"/>
    <lineage>
        <taxon>Eukaryota</taxon>
        <taxon>Sar</taxon>
        <taxon>Stramenopiles</taxon>
        <taxon>Oomycota</taxon>
        <taxon>Peronosporomycetes</taxon>
        <taxon>Peronosporales</taxon>
        <taxon>Peronosporaceae</taxon>
        <taxon>Phytophthora</taxon>
    </lineage>
</organism>
<feature type="region of interest" description="Disordered" evidence="1">
    <location>
        <begin position="1"/>
        <end position="81"/>
    </location>
</feature>